<dbReference type="InterPro" id="IPR016181">
    <property type="entry name" value="Acyl_CoA_acyltransferase"/>
</dbReference>
<dbReference type="Gene3D" id="3.40.630.30">
    <property type="match status" value="1"/>
</dbReference>
<organism evidence="2">
    <name type="scientific">Candidatus Fermentithermobacillus carboniphilus</name>
    <dbReference type="NCBI Taxonomy" id="3085328"/>
    <lineage>
        <taxon>Bacteria</taxon>
        <taxon>Bacillati</taxon>
        <taxon>Bacillota</taxon>
        <taxon>Candidatus Fermentithermobacillia</taxon>
        <taxon>Candidatus Fermentithermobacillales</taxon>
        <taxon>Candidatus Fermentithermobacillaceae</taxon>
        <taxon>Candidatus Fermentithermobacillus</taxon>
    </lineage>
</organism>
<protein>
    <submittedName>
        <fullName evidence="2">GNAT family N-acetyltransferase</fullName>
    </submittedName>
</protein>
<reference evidence="2" key="2">
    <citation type="journal article" date="2023" name="Biology">
        <title>Prokaryotic Life Associated with Coal-Fire Gas Vents Revealed by Metagenomics.</title>
        <authorList>
            <person name="Kadnikov V.V."/>
            <person name="Mardanov A.V."/>
            <person name="Beletsky A.V."/>
            <person name="Karnachuk O.V."/>
            <person name="Ravin N.V."/>
        </authorList>
    </citation>
    <scope>NUCLEOTIDE SEQUENCE</scope>
    <source>
        <strain evidence="2">Bu02</strain>
    </source>
</reference>
<feature type="domain" description="N-acetyltransferase" evidence="1">
    <location>
        <begin position="2"/>
        <end position="175"/>
    </location>
</feature>
<accession>A0AAT9LE55</accession>
<dbReference type="SUPFAM" id="SSF55729">
    <property type="entry name" value="Acyl-CoA N-acyltransferases (Nat)"/>
    <property type="match status" value="1"/>
</dbReference>
<reference evidence="2" key="1">
    <citation type="submission" date="2020-10" db="EMBL/GenBank/DDBJ databases">
        <authorList>
            <person name="Kadnikov V."/>
            <person name="Beletsky A.V."/>
            <person name="Mardanov A.V."/>
            <person name="Karnachuk O.V."/>
            <person name="Ravin N.V."/>
        </authorList>
    </citation>
    <scope>NUCLEOTIDE SEQUENCE</scope>
    <source>
        <strain evidence="2">Bu02</strain>
    </source>
</reference>
<dbReference type="Pfam" id="PF00583">
    <property type="entry name" value="Acetyltransf_1"/>
    <property type="match status" value="1"/>
</dbReference>
<sequence>MFLVRRATIGDLDGLVRVHVDTWKTTYKGILPDEFLDRLTYAGRRDQWVRILSGPDMKYLFVAEDESGFPGTNVECASKVVGFASGGPNRDKDGQYKGEVYAIYILKDYQGKGLGRSLFTRVSGALLEDGFDSIKVWVLTDNAAARRFYEALGGKLVESRYIKIGGASYEEVAYGWPDARILARFTPE</sequence>
<evidence type="ECO:0000313" key="2">
    <source>
        <dbReference type="EMBL" id="QUL99425.1"/>
    </source>
</evidence>
<dbReference type="PROSITE" id="PS51186">
    <property type="entry name" value="GNAT"/>
    <property type="match status" value="1"/>
</dbReference>
<dbReference type="GO" id="GO:0016747">
    <property type="term" value="F:acyltransferase activity, transferring groups other than amino-acyl groups"/>
    <property type="evidence" value="ECO:0007669"/>
    <property type="project" value="InterPro"/>
</dbReference>
<evidence type="ECO:0000259" key="1">
    <source>
        <dbReference type="PROSITE" id="PS51186"/>
    </source>
</evidence>
<proteinExistence type="predicted"/>
<dbReference type="InterPro" id="IPR000182">
    <property type="entry name" value="GNAT_dom"/>
</dbReference>
<dbReference type="PANTHER" id="PTHR43617">
    <property type="entry name" value="L-AMINO ACID N-ACETYLTRANSFERASE"/>
    <property type="match status" value="1"/>
</dbReference>
<dbReference type="PANTHER" id="PTHR43617:SF30">
    <property type="entry name" value="HISTONE ACETYLTRANSFERASE"/>
    <property type="match status" value="1"/>
</dbReference>
<dbReference type="AlphaFoldDB" id="A0AAT9LE55"/>
<name>A0AAT9LE55_9FIRM</name>
<dbReference type="CDD" id="cd04301">
    <property type="entry name" value="NAT_SF"/>
    <property type="match status" value="1"/>
</dbReference>
<gene>
    <name evidence="2" type="ORF">IMF26_05110</name>
</gene>
<dbReference type="EMBL" id="CP062796">
    <property type="protein sequence ID" value="QUL99425.1"/>
    <property type="molecule type" value="Genomic_DNA"/>
</dbReference>
<dbReference type="InterPro" id="IPR050276">
    <property type="entry name" value="MshD_Acetyltransferase"/>
</dbReference>
<dbReference type="KEGG" id="fcz:IMF26_05110"/>